<dbReference type="PRINTS" id="PR01410">
    <property type="entry name" value="CCBIOGENESIS"/>
</dbReference>
<reference evidence="13 14" key="1">
    <citation type="submission" date="2018-03" db="EMBL/GenBank/DDBJ databases">
        <authorList>
            <person name="Zhou J."/>
            <person name="Li X."/>
            <person name="Xue M."/>
            <person name="Yin J."/>
        </authorList>
    </citation>
    <scope>NUCLEOTIDE SEQUENCE [LARGE SCALE GENOMIC DNA]</scope>
    <source>
        <strain evidence="13 14">SYSU ZJ2214</strain>
    </source>
</reference>
<dbReference type="PANTHER" id="PTHR43653:SF1">
    <property type="entry name" value="CYTOCHROME C-TYPE BIOGENESIS PROTEIN CCMF"/>
    <property type="match status" value="1"/>
</dbReference>
<feature type="transmembrane region" description="Helical" evidence="10">
    <location>
        <begin position="279"/>
        <end position="297"/>
    </location>
</feature>
<evidence type="ECO:0000256" key="4">
    <source>
        <dbReference type="ARBA" id="ARBA00022519"/>
    </source>
</evidence>
<dbReference type="RefSeq" id="WP_108132329.1">
    <property type="nucleotide sequence ID" value="NZ_PXNS01000005.1"/>
</dbReference>
<evidence type="ECO:0000256" key="10">
    <source>
        <dbReference type="SAM" id="Phobius"/>
    </source>
</evidence>
<dbReference type="Proteomes" id="UP000241895">
    <property type="component" value="Unassembled WGS sequence"/>
</dbReference>
<comment type="function">
    <text evidence="9">Required for the biogenesis of c-type cytochromes. Possible subunit of a heme lyase.</text>
</comment>
<feature type="transmembrane region" description="Helical" evidence="10">
    <location>
        <begin position="495"/>
        <end position="516"/>
    </location>
</feature>
<dbReference type="NCBIfam" id="NF007691">
    <property type="entry name" value="PRK10369.1"/>
    <property type="match status" value="1"/>
</dbReference>
<evidence type="ECO:0000256" key="5">
    <source>
        <dbReference type="ARBA" id="ARBA00022692"/>
    </source>
</evidence>
<feature type="transmembrane region" description="Helical" evidence="10">
    <location>
        <begin position="125"/>
        <end position="146"/>
    </location>
</feature>
<keyword evidence="4" id="KW-0997">Cell inner membrane</keyword>
<keyword evidence="7 10" id="KW-1133">Transmembrane helix</keyword>
<dbReference type="InterPro" id="IPR003567">
    <property type="entry name" value="Cyt_c_biogenesis"/>
</dbReference>
<evidence type="ECO:0000256" key="6">
    <source>
        <dbReference type="ARBA" id="ARBA00022748"/>
    </source>
</evidence>
<feature type="domain" description="Cytochrome c assembly protein" evidence="11">
    <location>
        <begin position="93"/>
        <end position="300"/>
    </location>
</feature>
<dbReference type="PANTHER" id="PTHR43653">
    <property type="entry name" value="CYTOCHROME C ASSEMBLY PROTEIN-RELATED"/>
    <property type="match status" value="1"/>
</dbReference>
<protein>
    <submittedName>
        <fullName evidence="13">Heme lyase NrfEFG subunit NrfE</fullName>
    </submittedName>
</protein>
<evidence type="ECO:0000256" key="1">
    <source>
        <dbReference type="ARBA" id="ARBA00004429"/>
    </source>
</evidence>
<comment type="similarity">
    <text evidence="2">Belongs to the CcmF/CycK/Ccl1/NrfE/CcsA family.</text>
</comment>
<name>A0ABX5IVR9_9GAMM</name>
<keyword evidence="8 10" id="KW-0472">Membrane</keyword>
<feature type="domain" description="Cytochrome c-type biogenesis protein CcmF C-terminal" evidence="12">
    <location>
        <begin position="320"/>
        <end position="643"/>
    </location>
</feature>
<evidence type="ECO:0000256" key="9">
    <source>
        <dbReference type="ARBA" id="ARBA00037230"/>
    </source>
</evidence>
<feature type="transmembrane region" description="Helical" evidence="10">
    <location>
        <begin position="357"/>
        <end position="379"/>
    </location>
</feature>
<dbReference type="GO" id="GO:0016829">
    <property type="term" value="F:lyase activity"/>
    <property type="evidence" value="ECO:0007669"/>
    <property type="project" value="UniProtKB-KW"/>
</dbReference>
<feature type="transmembrane region" description="Helical" evidence="10">
    <location>
        <begin position="621"/>
        <end position="641"/>
    </location>
</feature>
<feature type="transmembrane region" description="Helical" evidence="10">
    <location>
        <begin position="426"/>
        <end position="448"/>
    </location>
</feature>
<evidence type="ECO:0000259" key="11">
    <source>
        <dbReference type="Pfam" id="PF01578"/>
    </source>
</evidence>
<evidence type="ECO:0000259" key="12">
    <source>
        <dbReference type="Pfam" id="PF16327"/>
    </source>
</evidence>
<evidence type="ECO:0000256" key="8">
    <source>
        <dbReference type="ARBA" id="ARBA00023136"/>
    </source>
</evidence>
<feature type="transmembrane region" description="Helical" evidence="10">
    <location>
        <begin position="46"/>
        <end position="67"/>
    </location>
</feature>
<dbReference type="InterPro" id="IPR003568">
    <property type="entry name" value="Cyt_c_biogenesis_CcmF"/>
</dbReference>
<organism evidence="13 14">
    <name type="scientific">Halomonas litopenaei</name>
    <dbReference type="NCBI Taxonomy" id="2109328"/>
    <lineage>
        <taxon>Bacteria</taxon>
        <taxon>Pseudomonadati</taxon>
        <taxon>Pseudomonadota</taxon>
        <taxon>Gammaproteobacteria</taxon>
        <taxon>Oceanospirillales</taxon>
        <taxon>Halomonadaceae</taxon>
        <taxon>Halomonas</taxon>
    </lineage>
</organism>
<dbReference type="NCBIfam" id="TIGR00353">
    <property type="entry name" value="nrfE"/>
    <property type="match status" value="1"/>
</dbReference>
<proteinExistence type="inferred from homology"/>
<evidence type="ECO:0000313" key="13">
    <source>
        <dbReference type="EMBL" id="PTL94667.1"/>
    </source>
</evidence>
<dbReference type="Pfam" id="PF16327">
    <property type="entry name" value="CcmF_C"/>
    <property type="match status" value="1"/>
</dbReference>
<dbReference type="EMBL" id="PXNS01000005">
    <property type="protein sequence ID" value="PTL94667.1"/>
    <property type="molecule type" value="Genomic_DNA"/>
</dbReference>
<dbReference type="InterPro" id="IPR002541">
    <property type="entry name" value="Cyt_c_assembly"/>
</dbReference>
<dbReference type="Pfam" id="PF01578">
    <property type="entry name" value="Cytochrom_C_asm"/>
    <property type="match status" value="1"/>
</dbReference>
<gene>
    <name evidence="13" type="ORF">C6W88_09835</name>
</gene>
<keyword evidence="3" id="KW-1003">Cell membrane</keyword>
<comment type="caution">
    <text evidence="13">The sequence shown here is derived from an EMBL/GenBank/DDBJ whole genome shotgun (WGS) entry which is preliminary data.</text>
</comment>
<keyword evidence="6" id="KW-0201">Cytochrome c-type biogenesis</keyword>
<evidence type="ECO:0000313" key="14">
    <source>
        <dbReference type="Proteomes" id="UP000241895"/>
    </source>
</evidence>
<feature type="transmembrane region" description="Helical" evidence="10">
    <location>
        <begin position="394"/>
        <end position="414"/>
    </location>
</feature>
<accession>A0ABX5IVR9</accession>
<evidence type="ECO:0000256" key="3">
    <source>
        <dbReference type="ARBA" id="ARBA00022475"/>
    </source>
</evidence>
<feature type="transmembrane region" description="Helical" evidence="10">
    <location>
        <begin position="100"/>
        <end position="118"/>
    </location>
</feature>
<keyword evidence="13" id="KW-0456">Lyase</keyword>
<keyword evidence="5 10" id="KW-0812">Transmembrane</keyword>
<evidence type="ECO:0000256" key="7">
    <source>
        <dbReference type="ARBA" id="ARBA00022989"/>
    </source>
</evidence>
<feature type="transmembrane region" description="Helical" evidence="10">
    <location>
        <begin position="182"/>
        <end position="202"/>
    </location>
</feature>
<feature type="transmembrane region" description="Helical" evidence="10">
    <location>
        <begin position="317"/>
        <end position="336"/>
    </location>
</feature>
<evidence type="ECO:0000256" key="2">
    <source>
        <dbReference type="ARBA" id="ARBA00009186"/>
    </source>
</evidence>
<feature type="transmembrane region" description="Helical" evidence="10">
    <location>
        <begin position="254"/>
        <end position="270"/>
    </location>
</feature>
<dbReference type="PRINTS" id="PR01411">
    <property type="entry name" value="CCMFBIOGNSIS"/>
</dbReference>
<dbReference type="PROSITE" id="PS51257">
    <property type="entry name" value="PROKAR_LIPOPROTEIN"/>
    <property type="match status" value="1"/>
</dbReference>
<comment type="subcellular location">
    <subcellularLocation>
        <location evidence="1">Cell inner membrane</location>
        <topology evidence="1">Multi-pass membrane protein</topology>
    </subcellularLocation>
</comment>
<keyword evidence="14" id="KW-1185">Reference proteome</keyword>
<sequence>MLIKMIPEIGHYALIVALLMACVQAVLPLAGAATRRPLWMAYARPMAAGQLAFLLIAYGCLTASYMLDDFSVVNVANNANSLLPWYYKFSAVWGNHEGSVLLWSLILGVWTFAVGCFSRGLPPDMVARVLGVMGLVSVGFLAFVLITSNPFERSLPNIPADGADLNPLLQDVGLIIHPPMLYMGYVGFSVVFAFAIAALLGGRLDSAWTRWVRPWTNIAWAFLTVGIALGSWWAYYELGWGGWWFWDPVENASLLPWLAGTALIHSLAVTEKRGTFKSWTVLLAITTFSLSLMGTFLVRSGVLTSVHAFANDPSRGLFILVLLGITVGLSLLIFALRAPRVSQPGGFNWVSRDALLLVNNILLVVMTVTVLLGTVYPLLLDALNLGKISVGPPYFNALFVPLTVLLCVFMGLGPSARWKRMAGRELLTRLWIAGLGALVIGVAAPLVYTGQWNLKASLGLVAALWLVLSLVRDLWGKTSRAGSRLGALKRLTPAYWGMVLGHLGLAVTIIGVALVSNYSVERNVRMNVGDRVEVNGIGFHMTALDERRGPNYVSDAATIEVTREGASASFEMHPEKRLYIARGMPMTQVALRPGLFHDLYVAMGEELDDGSWALRVQIKPFVRWLWLGALLMAAGGIIAVADRRYRRRLSVREPEPVVTAREANAS</sequence>
<dbReference type="InterPro" id="IPR032523">
    <property type="entry name" value="CcmF_C"/>
</dbReference>
<feature type="transmembrane region" description="Helical" evidence="10">
    <location>
        <begin position="12"/>
        <end position="34"/>
    </location>
</feature>
<feature type="transmembrane region" description="Helical" evidence="10">
    <location>
        <begin position="214"/>
        <end position="234"/>
    </location>
</feature>